<reference evidence="3" key="1">
    <citation type="submission" date="2011-05" db="EMBL/GenBank/DDBJ databases">
        <authorList>
            <person name="Richards S.R."/>
            <person name="Qu J."/>
            <person name="Jiang H."/>
            <person name="Jhangiani S.N."/>
            <person name="Agravi P."/>
            <person name="Goodspeed R."/>
            <person name="Gross S."/>
            <person name="Mandapat C."/>
            <person name="Jackson L."/>
            <person name="Mathew T."/>
            <person name="Pu L."/>
            <person name="Thornton R."/>
            <person name="Saada N."/>
            <person name="Wilczek-Boney K.B."/>
            <person name="Lee S."/>
            <person name="Kovar C."/>
            <person name="Wu Y."/>
            <person name="Scherer S.E."/>
            <person name="Worley K.C."/>
            <person name="Muzny D.M."/>
            <person name="Gibbs R."/>
        </authorList>
    </citation>
    <scope>NUCLEOTIDE SEQUENCE</scope>
    <source>
        <strain evidence="3">Brora</strain>
    </source>
</reference>
<dbReference type="PhylomeDB" id="T1JF10"/>
<dbReference type="Proteomes" id="UP000014500">
    <property type="component" value="Unassembled WGS sequence"/>
</dbReference>
<name>T1JF10_STRMM</name>
<dbReference type="EnsemblMetazoa" id="SMAR012414-RA">
    <property type="protein sequence ID" value="SMAR012414-PA"/>
    <property type="gene ID" value="SMAR012414"/>
</dbReference>
<evidence type="ECO:0000259" key="1">
    <source>
        <dbReference type="PROSITE" id="PS50835"/>
    </source>
</evidence>
<accession>T1JF10</accession>
<sequence length="167" mass="19206">MNSETPRINKTLVADVTDKVWLEDDSNFKDRSILDGEAKQITCKANGYPTPKDFLIKKGANDEWIVIGSQPSVNVMESGTFTCETRYNDTQIESSISSKEISFRNYDKELRNMNQILHDKIENYIGSKFQEYGLMRSLQPLVNGCLMWKKLWPNCRRNGKKTKGAQQ</sequence>
<organism evidence="2 3">
    <name type="scientific">Strigamia maritima</name>
    <name type="common">European centipede</name>
    <name type="synonym">Geophilus maritimus</name>
    <dbReference type="NCBI Taxonomy" id="126957"/>
    <lineage>
        <taxon>Eukaryota</taxon>
        <taxon>Metazoa</taxon>
        <taxon>Ecdysozoa</taxon>
        <taxon>Arthropoda</taxon>
        <taxon>Myriapoda</taxon>
        <taxon>Chilopoda</taxon>
        <taxon>Pleurostigmophora</taxon>
        <taxon>Geophilomorpha</taxon>
        <taxon>Linotaeniidae</taxon>
        <taxon>Strigamia</taxon>
    </lineage>
</organism>
<dbReference type="PROSITE" id="PS50835">
    <property type="entry name" value="IG_LIKE"/>
    <property type="match status" value="1"/>
</dbReference>
<feature type="domain" description="Ig-like" evidence="1">
    <location>
        <begin position="6"/>
        <end position="102"/>
    </location>
</feature>
<dbReference type="HOGENOM" id="CLU_1596586_0_0_1"/>
<evidence type="ECO:0000313" key="2">
    <source>
        <dbReference type="EnsemblMetazoa" id="SMAR012414-PA"/>
    </source>
</evidence>
<dbReference type="InterPro" id="IPR007110">
    <property type="entry name" value="Ig-like_dom"/>
</dbReference>
<reference evidence="2" key="2">
    <citation type="submission" date="2015-02" db="UniProtKB">
        <authorList>
            <consortium name="EnsemblMetazoa"/>
        </authorList>
    </citation>
    <scope>IDENTIFICATION</scope>
</reference>
<proteinExistence type="predicted"/>
<protein>
    <recommendedName>
        <fullName evidence="1">Ig-like domain-containing protein</fullName>
    </recommendedName>
</protein>
<dbReference type="EMBL" id="JH432135">
    <property type="status" value="NOT_ANNOTATED_CDS"/>
    <property type="molecule type" value="Genomic_DNA"/>
</dbReference>
<dbReference type="AlphaFoldDB" id="T1JF10"/>
<keyword evidence="3" id="KW-1185">Reference proteome</keyword>
<evidence type="ECO:0000313" key="3">
    <source>
        <dbReference type="Proteomes" id="UP000014500"/>
    </source>
</evidence>